<dbReference type="Gene3D" id="1.10.287.70">
    <property type="match status" value="1"/>
</dbReference>
<evidence type="ECO:0000313" key="10">
    <source>
        <dbReference type="EMBL" id="CAG9806297.1"/>
    </source>
</evidence>
<dbReference type="OrthoDB" id="6614738at2759"/>
<keyword evidence="3 8" id="KW-0812">Transmembrane</keyword>
<evidence type="ECO:0000256" key="7">
    <source>
        <dbReference type="ARBA" id="ARBA00023180"/>
    </source>
</evidence>
<proteinExistence type="predicted"/>
<dbReference type="PANTHER" id="PTHR42643:SF30">
    <property type="entry name" value="IONOTROPIC RECEPTOR 40A-RELATED"/>
    <property type="match status" value="1"/>
</dbReference>
<evidence type="ECO:0000256" key="2">
    <source>
        <dbReference type="ARBA" id="ARBA00022475"/>
    </source>
</evidence>
<feature type="transmembrane region" description="Helical" evidence="8">
    <location>
        <begin position="357"/>
        <end position="381"/>
    </location>
</feature>
<evidence type="ECO:0000256" key="5">
    <source>
        <dbReference type="ARBA" id="ARBA00023136"/>
    </source>
</evidence>
<dbReference type="SUPFAM" id="SSF53850">
    <property type="entry name" value="Periplasmic binding protein-like II"/>
    <property type="match status" value="1"/>
</dbReference>
<feature type="transmembrane region" description="Helical" evidence="8">
    <location>
        <begin position="609"/>
        <end position="636"/>
    </location>
</feature>
<sequence>MPAHLSIYVEIITEQIEEEGRFDVSICVNQIIRKYLAKDYLKNSSTVFLNLLPNDETGSMMVQQRILKLLNEDETHQVNMIIKDDSPPPDRTGAEPRAREKAKNYLILVTFPTEIVENIKKLQKHETWNHEAKFIVVVTERFADQFEMEVVVSGTFKLFFDYSILNVFVLIQNLDRDNLIQTFIWYPYDGNSCSNILSYNNLETIDECETFNATDYEEGKNFELRQLIPELPSRLPHKFHGCPMVITTNIWEPFVYGSREDVEDGIEIKLIRTISEKLDMKSIFKVIDDAKAFAFITEDEDTGFYADLIRRKVDVMIGGLYDNDVSRKLLSTTIPYLGDEMTWCVRKSELAPNWMNIFIIFDVMMWIYVWLTILLATIFMYNFVRIENRRNENIFWSFVITLCLGFGICAHYEPRRGFLRFFIACMLFFGLNFAAAYQSFLLSVLTTPRYDHQVATIHEAIHGHYKFTGAENLKARFNELSDDSAIFLQSHYKSCYDMDRCLLDIKSDGKLAFAISRAHAMNAKVPVSDQEIFCFEKAHNIFSFSVVMLFKKDHHLLPMVNTLIRRITESGFILKWQSDCESIKFQENLARHRNDDATVNRAINLDQLIGLYGLGAFGVSLATLAFGFEWIIYYLAHKKKIKFVRFIEAKMFKV</sequence>
<keyword evidence="4 8" id="KW-1133">Transmembrane helix</keyword>
<feature type="transmembrane region" description="Helical" evidence="8">
    <location>
        <begin position="419"/>
        <end position="440"/>
    </location>
</feature>
<evidence type="ECO:0000256" key="6">
    <source>
        <dbReference type="ARBA" id="ARBA00023170"/>
    </source>
</evidence>
<protein>
    <recommendedName>
        <fullName evidence="9">Putative ionotropic receptor ligand binding domain-containing protein</fullName>
    </recommendedName>
</protein>
<feature type="domain" description="Putative ionotropic receptor ligand binding" evidence="9">
    <location>
        <begin position="57"/>
        <end position="196"/>
    </location>
</feature>
<dbReference type="PANTHER" id="PTHR42643">
    <property type="entry name" value="IONOTROPIC RECEPTOR 20A-RELATED"/>
    <property type="match status" value="1"/>
</dbReference>
<dbReference type="Proteomes" id="UP001153620">
    <property type="component" value="Chromosome 3"/>
</dbReference>
<reference evidence="10" key="2">
    <citation type="submission" date="2022-10" db="EMBL/GenBank/DDBJ databases">
        <authorList>
            <consortium name="ENA_rothamsted_submissions"/>
            <consortium name="culmorum"/>
            <person name="King R."/>
        </authorList>
    </citation>
    <scope>NUCLEOTIDE SEQUENCE</scope>
</reference>
<keyword evidence="5 8" id="KW-0472">Membrane</keyword>
<evidence type="ECO:0000256" key="1">
    <source>
        <dbReference type="ARBA" id="ARBA00004651"/>
    </source>
</evidence>
<evidence type="ECO:0000256" key="3">
    <source>
        <dbReference type="ARBA" id="ARBA00022692"/>
    </source>
</evidence>
<dbReference type="Pfam" id="PF24061">
    <property type="entry name" value="LBD_receptor"/>
    <property type="match status" value="1"/>
</dbReference>
<gene>
    <name evidence="10" type="ORF">CHIRRI_LOCUS9157</name>
</gene>
<keyword evidence="11" id="KW-1185">Reference proteome</keyword>
<name>A0A9N9RZI8_9DIPT</name>
<evidence type="ECO:0000256" key="4">
    <source>
        <dbReference type="ARBA" id="ARBA00022989"/>
    </source>
</evidence>
<organism evidence="10 11">
    <name type="scientific">Chironomus riparius</name>
    <dbReference type="NCBI Taxonomy" id="315576"/>
    <lineage>
        <taxon>Eukaryota</taxon>
        <taxon>Metazoa</taxon>
        <taxon>Ecdysozoa</taxon>
        <taxon>Arthropoda</taxon>
        <taxon>Hexapoda</taxon>
        <taxon>Insecta</taxon>
        <taxon>Pterygota</taxon>
        <taxon>Neoptera</taxon>
        <taxon>Endopterygota</taxon>
        <taxon>Diptera</taxon>
        <taxon>Nematocera</taxon>
        <taxon>Chironomoidea</taxon>
        <taxon>Chironomidae</taxon>
        <taxon>Chironominae</taxon>
        <taxon>Chironomus</taxon>
    </lineage>
</organism>
<evidence type="ECO:0000313" key="11">
    <source>
        <dbReference type="Proteomes" id="UP001153620"/>
    </source>
</evidence>
<evidence type="ECO:0000256" key="8">
    <source>
        <dbReference type="SAM" id="Phobius"/>
    </source>
</evidence>
<feature type="transmembrane region" description="Helical" evidence="8">
    <location>
        <begin position="393"/>
        <end position="412"/>
    </location>
</feature>
<keyword evidence="6" id="KW-0675">Receptor</keyword>
<accession>A0A9N9RZI8</accession>
<keyword evidence="7" id="KW-0325">Glycoprotein</keyword>
<dbReference type="Gene3D" id="3.40.190.10">
    <property type="entry name" value="Periplasmic binding protein-like II"/>
    <property type="match status" value="1"/>
</dbReference>
<dbReference type="GO" id="GO:0005886">
    <property type="term" value="C:plasma membrane"/>
    <property type="evidence" value="ECO:0007669"/>
    <property type="project" value="UniProtKB-SubCell"/>
</dbReference>
<dbReference type="EMBL" id="OU895879">
    <property type="protein sequence ID" value="CAG9806297.1"/>
    <property type="molecule type" value="Genomic_DNA"/>
</dbReference>
<dbReference type="InterPro" id="IPR056198">
    <property type="entry name" value="LBD_receptor"/>
</dbReference>
<keyword evidence="2" id="KW-1003">Cell membrane</keyword>
<comment type="subcellular location">
    <subcellularLocation>
        <location evidence="1">Cell membrane</location>
        <topology evidence="1">Multi-pass membrane protein</topology>
    </subcellularLocation>
</comment>
<dbReference type="AlphaFoldDB" id="A0A9N9RZI8"/>
<evidence type="ECO:0000259" key="9">
    <source>
        <dbReference type="Pfam" id="PF24061"/>
    </source>
</evidence>
<reference evidence="10" key="1">
    <citation type="submission" date="2022-01" db="EMBL/GenBank/DDBJ databases">
        <authorList>
            <person name="King R."/>
        </authorList>
    </citation>
    <scope>NUCLEOTIDE SEQUENCE</scope>
</reference>
<dbReference type="InterPro" id="IPR052192">
    <property type="entry name" value="Insect_Ionotropic_Sensory_Rcpt"/>
</dbReference>